<proteinExistence type="predicted"/>
<dbReference type="Proteomes" id="UP000295087">
    <property type="component" value="Unassembled WGS sequence"/>
</dbReference>
<sequence>MSVRIEQEVGNGATGDRRVLETDDQRMFAFSETAGRVIENTKIHFREQSLNPERLTE</sequence>
<comment type="caution">
    <text evidence="1">The sequence shown here is derived from an EMBL/GenBank/DDBJ whole genome shotgun (WGS) entry which is preliminary data.</text>
</comment>
<dbReference type="RefSeq" id="WP_157104669.1">
    <property type="nucleotide sequence ID" value="NZ_JBHXPO010000001.1"/>
</dbReference>
<keyword evidence="2" id="KW-1185">Reference proteome</keyword>
<reference evidence="1 2" key="1">
    <citation type="submission" date="2019-03" db="EMBL/GenBank/DDBJ databases">
        <title>Genomic Encyclopedia of Type Strains, Phase IV (KMG-IV): sequencing the most valuable type-strain genomes for metagenomic binning, comparative biology and taxonomic classification.</title>
        <authorList>
            <person name="Goeker M."/>
        </authorList>
    </citation>
    <scope>NUCLEOTIDE SEQUENCE [LARGE SCALE GENOMIC DNA]</scope>
    <source>
        <strain evidence="1 2">DSM 44496</strain>
    </source>
</reference>
<organism evidence="1 2">
    <name type="scientific">Nocardia ignorata</name>
    <dbReference type="NCBI Taxonomy" id="145285"/>
    <lineage>
        <taxon>Bacteria</taxon>
        <taxon>Bacillati</taxon>
        <taxon>Actinomycetota</taxon>
        <taxon>Actinomycetes</taxon>
        <taxon>Mycobacteriales</taxon>
        <taxon>Nocardiaceae</taxon>
        <taxon>Nocardia</taxon>
    </lineage>
</organism>
<gene>
    <name evidence="1" type="ORF">DFR75_101605</name>
</gene>
<dbReference type="EMBL" id="SNXK01000001">
    <property type="protein sequence ID" value="TDP41502.1"/>
    <property type="molecule type" value="Genomic_DNA"/>
</dbReference>
<name>A0A4R6PSM4_NOCIG</name>
<evidence type="ECO:0000313" key="1">
    <source>
        <dbReference type="EMBL" id="TDP41502.1"/>
    </source>
</evidence>
<protein>
    <submittedName>
        <fullName evidence="1">Uncharacterized protein</fullName>
    </submittedName>
</protein>
<dbReference type="AlphaFoldDB" id="A0A4R6PSM4"/>
<accession>A0A4R6PSM4</accession>
<evidence type="ECO:0000313" key="2">
    <source>
        <dbReference type="Proteomes" id="UP000295087"/>
    </source>
</evidence>